<dbReference type="Proteomes" id="UP000239800">
    <property type="component" value="Unassembled WGS sequence"/>
</dbReference>
<gene>
    <name evidence="8" type="ORF">BST85_10020</name>
</gene>
<dbReference type="InterPro" id="IPR029055">
    <property type="entry name" value="Ntn_hydrolases_N"/>
</dbReference>
<sequence>MKNPFSIAIHGGAGTLLRGQMTPELEQRYKQALTDALDQGFAILEVGGTALDAVQRAVCVLEDSPLFNAGKGSVFTANGGHEMDAAIMCGKDLSAGAVSLVEGVRNPVVLARDVMDHSEHVFLAGAGAMEFAKQRGLQFEEPDYFFDQLRYDQWQEIKDSDHFQLDHSVSKDHKFGTVGAVACDRDGHVAAATSTGGMTNKKWGRVGDSPMIGAGTYANDQTCAVSCTGSGEFFIRGVAAYDVSCLIELGGMDLAKASDVVVNQRLLDIGGDGGLIAVNNRAEVSLPFNTEGMYRGFKKSTGESQIAIYKD</sequence>
<feature type="binding site" evidence="6">
    <location>
        <begin position="205"/>
        <end position="208"/>
    </location>
    <ligand>
        <name>substrate</name>
    </ligand>
</feature>
<accession>A0A2S7KRE1</accession>
<dbReference type="GO" id="GO:0016811">
    <property type="term" value="F:hydrolase activity, acting on carbon-nitrogen (but not peptide) bonds, in linear amides"/>
    <property type="evidence" value="ECO:0007669"/>
    <property type="project" value="UniProtKB-ARBA"/>
</dbReference>
<dbReference type="EMBL" id="MQUB01000001">
    <property type="protein sequence ID" value="PQB05180.1"/>
    <property type="molecule type" value="Genomic_DNA"/>
</dbReference>
<dbReference type="InterPro" id="IPR000246">
    <property type="entry name" value="Peptidase_T2"/>
</dbReference>
<dbReference type="AlphaFoldDB" id="A0A2S7KRE1"/>
<proteinExistence type="predicted"/>
<protein>
    <recommendedName>
        <fullName evidence="4">Isoaspartyl peptidase</fullName>
    </recommendedName>
</protein>
<dbReference type="PANTHER" id="PTHR10188">
    <property type="entry name" value="L-ASPARAGINASE"/>
    <property type="match status" value="1"/>
</dbReference>
<keyword evidence="1" id="KW-0645">Protease</keyword>
<evidence type="ECO:0000256" key="7">
    <source>
        <dbReference type="PIRSR" id="PIRSR600246-3"/>
    </source>
</evidence>
<feature type="site" description="Cleavage; by autolysis" evidence="7">
    <location>
        <begin position="176"/>
        <end position="177"/>
    </location>
</feature>
<evidence type="ECO:0000256" key="4">
    <source>
        <dbReference type="ARBA" id="ARBA00069124"/>
    </source>
</evidence>
<comment type="caution">
    <text evidence="8">The sequence shown here is derived from an EMBL/GenBank/DDBJ whole genome shotgun (WGS) entry which is preliminary data.</text>
</comment>
<name>A0A2S7KRE1_9FLAO</name>
<dbReference type="FunFam" id="3.60.20.30:FF:000001">
    <property type="entry name" value="Isoaspartyl peptidase/L-asparaginase"/>
    <property type="match status" value="1"/>
</dbReference>
<evidence type="ECO:0000256" key="3">
    <source>
        <dbReference type="ARBA" id="ARBA00022813"/>
    </source>
</evidence>
<dbReference type="CDD" id="cd04701">
    <property type="entry name" value="Asparaginase_2"/>
    <property type="match status" value="1"/>
</dbReference>
<dbReference type="GO" id="GO:0008233">
    <property type="term" value="F:peptidase activity"/>
    <property type="evidence" value="ECO:0007669"/>
    <property type="project" value="UniProtKB-KW"/>
</dbReference>
<dbReference type="GO" id="GO:0006508">
    <property type="term" value="P:proteolysis"/>
    <property type="evidence" value="ECO:0007669"/>
    <property type="project" value="UniProtKB-KW"/>
</dbReference>
<dbReference type="PANTHER" id="PTHR10188:SF6">
    <property type="entry name" value="N(4)-(BETA-N-ACETYLGLUCOSAMINYL)-L-ASPARAGINASE"/>
    <property type="match status" value="1"/>
</dbReference>
<organism evidence="8 9">
    <name type="scientific">Aureitalea marina</name>
    <dbReference type="NCBI Taxonomy" id="930804"/>
    <lineage>
        <taxon>Bacteria</taxon>
        <taxon>Pseudomonadati</taxon>
        <taxon>Bacteroidota</taxon>
        <taxon>Flavobacteriia</taxon>
        <taxon>Flavobacteriales</taxon>
        <taxon>Flavobacteriaceae</taxon>
        <taxon>Aureitalea</taxon>
    </lineage>
</organism>
<reference evidence="8 9" key="1">
    <citation type="submission" date="2016-11" db="EMBL/GenBank/DDBJ databases">
        <title>Trade-off between light-utilization and light-protection in marine flavobacteria.</title>
        <authorList>
            <person name="Kumagai Y."/>
        </authorList>
    </citation>
    <scope>NUCLEOTIDE SEQUENCE [LARGE SCALE GENOMIC DNA]</scope>
    <source>
        <strain evidence="8 9">NBRC 107741</strain>
    </source>
</reference>
<dbReference type="Gene3D" id="3.60.20.30">
    <property type="entry name" value="(Glycosyl)asparaginase"/>
    <property type="match status" value="1"/>
</dbReference>
<dbReference type="RefSeq" id="WP_104813114.1">
    <property type="nucleotide sequence ID" value="NZ_MQUB01000001.1"/>
</dbReference>
<keyword evidence="3" id="KW-0068">Autocatalytic cleavage</keyword>
<evidence type="ECO:0000313" key="9">
    <source>
        <dbReference type="Proteomes" id="UP000239800"/>
    </source>
</evidence>
<evidence type="ECO:0000313" key="8">
    <source>
        <dbReference type="EMBL" id="PQB05180.1"/>
    </source>
</evidence>
<evidence type="ECO:0000256" key="2">
    <source>
        <dbReference type="ARBA" id="ARBA00022801"/>
    </source>
</evidence>
<keyword evidence="9" id="KW-1185">Reference proteome</keyword>
<keyword evidence="2" id="KW-0378">Hydrolase</keyword>
<feature type="active site" description="Nucleophile" evidence="5">
    <location>
        <position position="177"/>
    </location>
</feature>
<evidence type="ECO:0000256" key="6">
    <source>
        <dbReference type="PIRSR" id="PIRSR600246-2"/>
    </source>
</evidence>
<evidence type="ECO:0000256" key="5">
    <source>
        <dbReference type="PIRSR" id="PIRSR600246-1"/>
    </source>
</evidence>
<evidence type="ECO:0000256" key="1">
    <source>
        <dbReference type="ARBA" id="ARBA00022670"/>
    </source>
</evidence>
<feature type="binding site" evidence="6">
    <location>
        <begin position="228"/>
        <end position="231"/>
    </location>
    <ligand>
        <name>substrate</name>
    </ligand>
</feature>
<dbReference type="OrthoDB" id="9780217at2"/>
<dbReference type="Pfam" id="PF01112">
    <property type="entry name" value="Asparaginase_2"/>
    <property type="match status" value="1"/>
</dbReference>
<dbReference type="SUPFAM" id="SSF56235">
    <property type="entry name" value="N-terminal nucleophile aminohydrolases (Ntn hydrolases)"/>
    <property type="match status" value="1"/>
</dbReference>